<evidence type="ECO:0000313" key="2">
    <source>
        <dbReference type="EMBL" id="KAJ6830387.1"/>
    </source>
</evidence>
<dbReference type="PANTHER" id="PTHR35279">
    <property type="match status" value="1"/>
</dbReference>
<dbReference type="SUPFAM" id="SSF75005">
    <property type="entry name" value="Arabinanase/levansucrase/invertase"/>
    <property type="match status" value="3"/>
</dbReference>
<sequence length="426" mass="45163">MRCAIHSSAMEATMAAAAASARPFTSAATLSSPHSFSRKCALPAAKLFSTKTSTTTSTSISSRTTHCTSSSSSSGSGPTEEPPNRELQHPGLVFDAGPANSWDSRAVGSPVVNRYVGDDRERWFMWYHAARSIGLAVSNNGVHWERAGPVMEPSTDWWAFDTHSVAPSEVLVMSSDKLRPPGGAAVYWLYYTGSAAAPGEDASAARPPSLPGLALSQDGRHWARIEGEHHTGALFDAGGPGRWDSLSAAAPKVVYHSPGDLRMYYHSWDPAGRSSAIGIARSRDGIKWARLGRVLAAGPAGCFDEAGVRNGHVVRMRNGRGYLMAYEGVSAEGATSIGLAVSSDGLKGWTRCGDVAVLKPSPEEEDGWDSGGVDAPCLVQMDGDGGDEWRLYYRGTGGDGRTGIGMAVSLAGNQHISFERWSGFRL</sequence>
<dbReference type="AlphaFoldDB" id="A0AAX6GPZ6"/>
<feature type="compositionally biased region" description="Low complexity" evidence="1">
    <location>
        <begin position="53"/>
        <end position="76"/>
    </location>
</feature>
<accession>A0AAX6GPZ6</accession>
<dbReference type="PANTHER" id="PTHR35279:SF1">
    <property type="entry name" value="ARABINANASE_LEVANSUCRASE_INVERTASE"/>
    <property type="match status" value="1"/>
</dbReference>
<keyword evidence="3" id="KW-1185">Reference proteome</keyword>
<protein>
    <submittedName>
        <fullName evidence="2">Uncharacterized protein</fullName>
    </submittedName>
</protein>
<reference evidence="2" key="2">
    <citation type="submission" date="2023-04" db="EMBL/GenBank/DDBJ databases">
        <authorList>
            <person name="Bruccoleri R.E."/>
            <person name="Oakeley E.J."/>
            <person name="Faust A.-M."/>
            <person name="Dessus-Babus S."/>
            <person name="Altorfer M."/>
            <person name="Burckhardt D."/>
            <person name="Oertli M."/>
            <person name="Naumann U."/>
            <person name="Petersen F."/>
            <person name="Wong J."/>
        </authorList>
    </citation>
    <scope>NUCLEOTIDE SEQUENCE</scope>
    <source>
        <strain evidence="2">GSM-AAB239-AS_SAM_17_03QT</strain>
        <tissue evidence="2">Leaf</tissue>
    </source>
</reference>
<dbReference type="Proteomes" id="UP001140949">
    <property type="component" value="Unassembled WGS sequence"/>
</dbReference>
<dbReference type="Gene3D" id="2.115.10.20">
    <property type="entry name" value="Glycosyl hydrolase domain, family 43"/>
    <property type="match status" value="3"/>
</dbReference>
<feature type="region of interest" description="Disordered" evidence="1">
    <location>
        <begin position="53"/>
        <end position="94"/>
    </location>
</feature>
<proteinExistence type="predicted"/>
<dbReference type="EMBL" id="JANAVB010017598">
    <property type="protein sequence ID" value="KAJ6830387.1"/>
    <property type="molecule type" value="Genomic_DNA"/>
</dbReference>
<comment type="caution">
    <text evidence="2">The sequence shown here is derived from an EMBL/GenBank/DDBJ whole genome shotgun (WGS) entry which is preliminary data.</text>
</comment>
<reference evidence="2" key="1">
    <citation type="journal article" date="2023" name="GigaByte">
        <title>Genome assembly of the bearded iris, Iris pallida Lam.</title>
        <authorList>
            <person name="Bruccoleri R.E."/>
            <person name="Oakeley E.J."/>
            <person name="Faust A.M.E."/>
            <person name="Altorfer M."/>
            <person name="Dessus-Babus S."/>
            <person name="Burckhardt D."/>
            <person name="Oertli M."/>
            <person name="Naumann U."/>
            <person name="Petersen F."/>
            <person name="Wong J."/>
        </authorList>
    </citation>
    <scope>NUCLEOTIDE SEQUENCE</scope>
    <source>
        <strain evidence="2">GSM-AAB239-AS_SAM_17_03QT</strain>
    </source>
</reference>
<organism evidence="2 3">
    <name type="scientific">Iris pallida</name>
    <name type="common">Sweet iris</name>
    <dbReference type="NCBI Taxonomy" id="29817"/>
    <lineage>
        <taxon>Eukaryota</taxon>
        <taxon>Viridiplantae</taxon>
        <taxon>Streptophyta</taxon>
        <taxon>Embryophyta</taxon>
        <taxon>Tracheophyta</taxon>
        <taxon>Spermatophyta</taxon>
        <taxon>Magnoliopsida</taxon>
        <taxon>Liliopsida</taxon>
        <taxon>Asparagales</taxon>
        <taxon>Iridaceae</taxon>
        <taxon>Iridoideae</taxon>
        <taxon>Irideae</taxon>
        <taxon>Iris</taxon>
    </lineage>
</organism>
<evidence type="ECO:0000313" key="3">
    <source>
        <dbReference type="Proteomes" id="UP001140949"/>
    </source>
</evidence>
<evidence type="ECO:0000256" key="1">
    <source>
        <dbReference type="SAM" id="MobiDB-lite"/>
    </source>
</evidence>
<dbReference type="InterPro" id="IPR023296">
    <property type="entry name" value="Glyco_hydro_beta-prop_sf"/>
</dbReference>
<gene>
    <name evidence="2" type="ORF">M6B38_354120</name>
</gene>
<name>A0AAX6GPZ6_IRIPA</name>